<name>A0A8S5VEN1_9CAUD</name>
<sequence>MKWFYNLKRVVRVIIAVVSWLPLFIFAGVVGGSDEVVL</sequence>
<accession>A0A8S5VEN1</accession>
<reference evidence="2" key="1">
    <citation type="journal article" date="2021" name="Proc. Natl. Acad. Sci. U.S.A.">
        <title>A Catalog of Tens of Thousands of Viruses from Human Metagenomes Reveals Hidden Associations with Chronic Diseases.</title>
        <authorList>
            <person name="Tisza M.J."/>
            <person name="Buck C.B."/>
        </authorList>
    </citation>
    <scope>NUCLEOTIDE SEQUENCE</scope>
    <source>
        <strain evidence="2">CtE3x18</strain>
    </source>
</reference>
<protein>
    <submittedName>
        <fullName evidence="2">Uncharacterized protein</fullName>
    </submittedName>
</protein>
<keyword evidence="1" id="KW-1133">Transmembrane helix</keyword>
<keyword evidence="1" id="KW-0812">Transmembrane</keyword>
<evidence type="ECO:0000256" key="1">
    <source>
        <dbReference type="SAM" id="Phobius"/>
    </source>
</evidence>
<organism evidence="2">
    <name type="scientific">Myoviridae sp. ctE3x18</name>
    <dbReference type="NCBI Taxonomy" id="2825059"/>
    <lineage>
        <taxon>Viruses</taxon>
        <taxon>Duplodnaviria</taxon>
        <taxon>Heunggongvirae</taxon>
        <taxon>Uroviricota</taxon>
        <taxon>Caudoviricetes</taxon>
    </lineage>
</organism>
<feature type="transmembrane region" description="Helical" evidence="1">
    <location>
        <begin position="12"/>
        <end position="32"/>
    </location>
</feature>
<keyword evidence="1" id="KW-0472">Membrane</keyword>
<proteinExistence type="predicted"/>
<evidence type="ECO:0000313" key="2">
    <source>
        <dbReference type="EMBL" id="DAG05136.1"/>
    </source>
</evidence>
<dbReference type="EMBL" id="BK016250">
    <property type="protein sequence ID" value="DAG05136.1"/>
    <property type="molecule type" value="Genomic_DNA"/>
</dbReference>